<reference evidence="1 2" key="1">
    <citation type="submission" date="2024-06" db="EMBL/GenBank/DDBJ databases">
        <authorList>
            <person name="Woo H."/>
        </authorList>
    </citation>
    <scope>NUCLEOTIDE SEQUENCE [LARGE SCALE GENOMIC DNA]</scope>
    <source>
        <strain evidence="1 2">Si-c</strain>
    </source>
</reference>
<evidence type="ECO:0000313" key="2">
    <source>
        <dbReference type="Proteomes" id="UP001556220"/>
    </source>
</evidence>
<dbReference type="RefSeq" id="WP_367852240.1">
    <property type="nucleotide sequence ID" value="NZ_JBFOHK010000001.1"/>
</dbReference>
<evidence type="ECO:0000313" key="1">
    <source>
        <dbReference type="EMBL" id="MEW9570133.1"/>
    </source>
</evidence>
<gene>
    <name evidence="1" type="ORF">ABQJ54_00030</name>
</gene>
<dbReference type="InterPro" id="IPR046732">
    <property type="entry name" value="DUF6624"/>
</dbReference>
<accession>A0ABV3Q8I6</accession>
<name>A0ABV3Q8I6_9GAMM</name>
<organism evidence="1 2">
    <name type="scientific">Rhodanobacter lycopersici</name>
    <dbReference type="NCBI Taxonomy" id="3162487"/>
    <lineage>
        <taxon>Bacteria</taxon>
        <taxon>Pseudomonadati</taxon>
        <taxon>Pseudomonadota</taxon>
        <taxon>Gammaproteobacteria</taxon>
        <taxon>Lysobacterales</taxon>
        <taxon>Rhodanobacteraceae</taxon>
        <taxon>Rhodanobacter</taxon>
    </lineage>
</organism>
<protein>
    <submittedName>
        <fullName evidence="1">DUF6624 domain-containing protein</fullName>
    </submittedName>
</protein>
<keyword evidence="2" id="KW-1185">Reference proteome</keyword>
<comment type="caution">
    <text evidence="1">The sequence shown here is derived from an EMBL/GenBank/DDBJ whole genome shotgun (WGS) entry which is preliminary data.</text>
</comment>
<dbReference type="Proteomes" id="UP001556220">
    <property type="component" value="Unassembled WGS sequence"/>
</dbReference>
<sequence length="201" mass="22502">MQYSNESLSQELVALAKGDLSVRSELVADGSLGFQGYHPRMEAVHKDNAARLAAIIDQYGWPGLTLVGKEGAWAAWLIAQHSIGNPPFMRRCLSLLKQATSDGEAIPWQVAMLEDRIRMYEGKPQIYGTQFQPDKNGQLNPYQIENPESVNDRRLAVGLNTIEERTAELRAQSASENIPTPPDLEEQYEKWLYSAGWRVAS</sequence>
<proteinExistence type="predicted"/>
<dbReference type="Pfam" id="PF20329">
    <property type="entry name" value="DUF6624"/>
    <property type="match status" value="1"/>
</dbReference>
<dbReference type="EMBL" id="JBFOHK010000001">
    <property type="protein sequence ID" value="MEW9570133.1"/>
    <property type="molecule type" value="Genomic_DNA"/>
</dbReference>